<dbReference type="PANTHER" id="PTHR46268:SF6">
    <property type="entry name" value="UNIVERSAL STRESS PROTEIN UP12"/>
    <property type="match status" value="1"/>
</dbReference>
<dbReference type="AlphaFoldDB" id="A0A3N6MHB9"/>
<accession>A0A3N6MHB9</accession>
<keyword evidence="4" id="KW-1185">Reference proteome</keyword>
<evidence type="ECO:0000259" key="2">
    <source>
        <dbReference type="Pfam" id="PF00582"/>
    </source>
</evidence>
<organism evidence="3 4">
    <name type="scientific">Natrarchaeobius chitinivorans</name>
    <dbReference type="NCBI Taxonomy" id="1679083"/>
    <lineage>
        <taxon>Archaea</taxon>
        <taxon>Methanobacteriati</taxon>
        <taxon>Methanobacteriota</taxon>
        <taxon>Stenosarchaea group</taxon>
        <taxon>Halobacteria</taxon>
        <taxon>Halobacteriales</taxon>
        <taxon>Natrialbaceae</taxon>
        <taxon>Natrarchaeobius</taxon>
    </lineage>
</organism>
<dbReference type="PANTHER" id="PTHR46268">
    <property type="entry name" value="STRESS RESPONSE PROTEIN NHAX"/>
    <property type="match status" value="1"/>
</dbReference>
<dbReference type="CDD" id="cd00293">
    <property type="entry name" value="USP-like"/>
    <property type="match status" value="1"/>
</dbReference>
<name>A0A3N6MHB9_NATCH</name>
<gene>
    <name evidence="3" type="ORF">EA473_15425</name>
</gene>
<dbReference type="Pfam" id="PF00582">
    <property type="entry name" value="Usp"/>
    <property type="match status" value="1"/>
</dbReference>
<evidence type="ECO:0000313" key="4">
    <source>
        <dbReference type="Proteomes" id="UP000282323"/>
    </source>
</evidence>
<dbReference type="SUPFAM" id="SSF52402">
    <property type="entry name" value="Adenine nucleotide alpha hydrolases-like"/>
    <property type="match status" value="1"/>
</dbReference>
<dbReference type="EMBL" id="REGA01000014">
    <property type="protein sequence ID" value="RQG93416.1"/>
    <property type="molecule type" value="Genomic_DNA"/>
</dbReference>
<proteinExistence type="inferred from homology"/>
<comment type="similarity">
    <text evidence="1">Belongs to the universal stress protein A family.</text>
</comment>
<feature type="domain" description="UspA" evidence="2">
    <location>
        <begin position="2"/>
        <end position="155"/>
    </location>
</feature>
<evidence type="ECO:0000313" key="3">
    <source>
        <dbReference type="EMBL" id="RQG93416.1"/>
    </source>
</evidence>
<dbReference type="InterPro" id="IPR006016">
    <property type="entry name" value="UspA"/>
</dbReference>
<dbReference type="Proteomes" id="UP000282323">
    <property type="component" value="Unassembled WGS sequence"/>
</dbReference>
<sequence length="159" mass="17010">MMIETVLLAVGPGDSDRVEELTTQTIAVAEPTGATVVLAHVISADEYEDELRSYHDAIDRMGLDIEHGDVPPESLARETEPVGEIAKRLEEADLEVDVRGVVGDRAEEIVALAEKTDADNVVVGGRKRSPTGKAVFGSTAQQVLLTSPCPVTYVREGTI</sequence>
<dbReference type="InterPro" id="IPR014729">
    <property type="entry name" value="Rossmann-like_a/b/a_fold"/>
</dbReference>
<reference evidence="3 4" key="1">
    <citation type="submission" date="2018-10" db="EMBL/GenBank/DDBJ databases">
        <title>Natrarchaeobius chitinivorans gen. nov., sp. nov., and Natrarchaeobius haloalkaliphilus sp. nov., alkaliphilic, chitin-utilizing haloarchaea from hypersaline alkaline lakes.</title>
        <authorList>
            <person name="Sorokin D.Y."/>
            <person name="Elcheninov A.G."/>
            <person name="Kostrikina N.A."/>
            <person name="Bale N.J."/>
            <person name="Sinninghe Damste J.S."/>
            <person name="Khijniak T.V."/>
            <person name="Kublanov I.V."/>
            <person name="Toshchakov S.V."/>
        </authorList>
    </citation>
    <scope>NUCLEOTIDE SEQUENCE [LARGE SCALE GENOMIC DNA]</scope>
    <source>
        <strain evidence="3 4">AArcht4T</strain>
    </source>
</reference>
<protein>
    <submittedName>
        <fullName evidence="3">Universal stress protein</fullName>
    </submittedName>
</protein>
<evidence type="ECO:0000256" key="1">
    <source>
        <dbReference type="ARBA" id="ARBA00008791"/>
    </source>
</evidence>
<dbReference type="Gene3D" id="3.40.50.620">
    <property type="entry name" value="HUPs"/>
    <property type="match status" value="1"/>
</dbReference>
<comment type="caution">
    <text evidence="3">The sequence shown here is derived from an EMBL/GenBank/DDBJ whole genome shotgun (WGS) entry which is preliminary data.</text>
</comment>
<dbReference type="PRINTS" id="PR01438">
    <property type="entry name" value="UNVRSLSTRESS"/>
</dbReference>
<dbReference type="InterPro" id="IPR006015">
    <property type="entry name" value="Universal_stress_UspA"/>
</dbReference>